<reference evidence="3 4" key="1">
    <citation type="journal article" date="2019" name="Mol. Biol. Evol.">
        <title>Blast fungal genomes show frequent chromosomal changes, gene gains and losses, and effector gene turnover.</title>
        <authorList>
            <person name="Gomez Luciano L.B."/>
            <person name="Jason Tsai I."/>
            <person name="Chuma I."/>
            <person name="Tosa Y."/>
            <person name="Chen Y.H."/>
            <person name="Li J.Y."/>
            <person name="Li M.Y."/>
            <person name="Jade Lu M.Y."/>
            <person name="Nakayashiki H."/>
            <person name="Li W.H."/>
        </authorList>
    </citation>
    <scope>NUCLEOTIDE SEQUENCE [LARGE SCALE GENOMIC DNA]</scope>
    <source>
        <strain evidence="3">MZ5-1-6</strain>
    </source>
</reference>
<evidence type="ECO:0000313" key="3">
    <source>
        <dbReference type="EMBL" id="QBZ65654.1"/>
    </source>
</evidence>
<sequence>MHLRVQARLRGHRAQSDIALQPLTVNVNDDGGRDSQGTERPPQLPPQIQKALPGSKRHPVVQFCRRNCLRLIRLPLAAVAIPCSVSSLTRLRPFPQERNYKSYNDLYQPLKPAAIIYFSLVITWDILRMLHQMYPRAPGLHLECFLILEVIIGIVATVCLMLAPVLSRIANAFPEALIITVVVVVAITLVSAAIIGLSARLYPRKRRQRRDFLTGKPTLAFRPDGTLLAVYTNSDEQLRTMRFGSLFDVSIPRRSMANSSAAPSLNGSAVHDVGSTSQEG</sequence>
<name>A0A4P7NT21_PYROR</name>
<feature type="region of interest" description="Disordered" evidence="1">
    <location>
        <begin position="24"/>
        <end position="52"/>
    </location>
</feature>
<dbReference type="Proteomes" id="UP000294847">
    <property type="component" value="Chromosome 7"/>
</dbReference>
<proteinExistence type="predicted"/>
<gene>
    <name evidence="3" type="ORF">PoMZ_12617</name>
</gene>
<feature type="region of interest" description="Disordered" evidence="1">
    <location>
        <begin position="258"/>
        <end position="280"/>
    </location>
</feature>
<keyword evidence="2" id="KW-0472">Membrane</keyword>
<keyword evidence="2" id="KW-1133">Transmembrane helix</keyword>
<keyword evidence="2" id="KW-0812">Transmembrane</keyword>
<evidence type="ECO:0000256" key="1">
    <source>
        <dbReference type="SAM" id="MobiDB-lite"/>
    </source>
</evidence>
<evidence type="ECO:0000313" key="4">
    <source>
        <dbReference type="Proteomes" id="UP000294847"/>
    </source>
</evidence>
<organism evidence="3 4">
    <name type="scientific">Pyricularia oryzae</name>
    <name type="common">Rice blast fungus</name>
    <name type="synonym">Magnaporthe oryzae</name>
    <dbReference type="NCBI Taxonomy" id="318829"/>
    <lineage>
        <taxon>Eukaryota</taxon>
        <taxon>Fungi</taxon>
        <taxon>Dikarya</taxon>
        <taxon>Ascomycota</taxon>
        <taxon>Pezizomycotina</taxon>
        <taxon>Sordariomycetes</taxon>
        <taxon>Sordariomycetidae</taxon>
        <taxon>Magnaporthales</taxon>
        <taxon>Pyriculariaceae</taxon>
        <taxon>Pyricularia</taxon>
    </lineage>
</organism>
<feature type="transmembrane region" description="Helical" evidence="2">
    <location>
        <begin position="109"/>
        <end position="127"/>
    </location>
</feature>
<accession>A0A4P7NT21</accession>
<dbReference type="EMBL" id="CP034210">
    <property type="protein sequence ID" value="QBZ65654.1"/>
    <property type="molecule type" value="Genomic_DNA"/>
</dbReference>
<feature type="compositionally biased region" description="Polar residues" evidence="1">
    <location>
        <begin position="258"/>
        <end position="267"/>
    </location>
</feature>
<feature type="transmembrane region" description="Helical" evidence="2">
    <location>
        <begin position="139"/>
        <end position="164"/>
    </location>
</feature>
<dbReference type="AlphaFoldDB" id="A0A4P7NT21"/>
<protein>
    <submittedName>
        <fullName evidence="3">Uncharacterized protein</fullName>
    </submittedName>
</protein>
<feature type="transmembrane region" description="Helical" evidence="2">
    <location>
        <begin position="176"/>
        <end position="202"/>
    </location>
</feature>
<feature type="transmembrane region" description="Helical" evidence="2">
    <location>
        <begin position="71"/>
        <end position="89"/>
    </location>
</feature>
<evidence type="ECO:0000256" key="2">
    <source>
        <dbReference type="SAM" id="Phobius"/>
    </source>
</evidence>